<evidence type="ECO:0000256" key="1">
    <source>
        <dbReference type="SAM" id="MobiDB-lite"/>
    </source>
</evidence>
<protein>
    <submittedName>
        <fullName evidence="3">Uncharacterized protein</fullName>
    </submittedName>
</protein>
<feature type="compositionally biased region" description="Low complexity" evidence="1">
    <location>
        <begin position="37"/>
        <end position="64"/>
    </location>
</feature>
<evidence type="ECO:0000256" key="2">
    <source>
        <dbReference type="SAM" id="Phobius"/>
    </source>
</evidence>
<dbReference type="OMA" id="NADATTC"/>
<dbReference type="Proteomes" id="UP000184267">
    <property type="component" value="Unassembled WGS sequence"/>
</dbReference>
<keyword evidence="2" id="KW-1133">Transmembrane helix</keyword>
<keyword evidence="2" id="KW-0472">Membrane</keyword>
<accession>A0A1M2VZ04</accession>
<reference evidence="3 4" key="1">
    <citation type="submission" date="2016-10" db="EMBL/GenBank/DDBJ databases">
        <title>Genome sequence of the basidiomycete white-rot fungus Trametes pubescens.</title>
        <authorList>
            <person name="Makela M.R."/>
            <person name="Granchi Z."/>
            <person name="Peng M."/>
            <person name="De Vries R.P."/>
            <person name="Grigoriev I."/>
            <person name="Riley R."/>
            <person name="Hilden K."/>
        </authorList>
    </citation>
    <scope>NUCLEOTIDE SEQUENCE [LARGE SCALE GENOMIC DNA]</scope>
    <source>
        <strain evidence="3 4">FBCC735</strain>
    </source>
</reference>
<feature type="region of interest" description="Disordered" evidence="1">
    <location>
        <begin position="25"/>
        <end position="71"/>
    </location>
</feature>
<dbReference type="EMBL" id="MNAD01000447">
    <property type="protein sequence ID" value="OJT12837.1"/>
    <property type="molecule type" value="Genomic_DNA"/>
</dbReference>
<evidence type="ECO:0000313" key="3">
    <source>
        <dbReference type="EMBL" id="OJT12837.1"/>
    </source>
</evidence>
<gene>
    <name evidence="3" type="ORF">TRAPUB_10672</name>
</gene>
<sequence>MTTPTKQEEWQQDVAAAAAATDPANLPEYTFLPPSPSASSPPTARTSTLPLSSSAEAASTASSSDDGRPRSEGRRIVRAIMRGLAAIVLPPVVVAGAAVAAGFAVIYGMGKLLEGIGRGLAAGPEALYRVCAGKRVRAAWRAVRGKKARVEVEAGAIAI</sequence>
<keyword evidence="2" id="KW-0812">Transmembrane</keyword>
<organism evidence="3 4">
    <name type="scientific">Trametes pubescens</name>
    <name type="common">White-rot fungus</name>
    <dbReference type="NCBI Taxonomy" id="154538"/>
    <lineage>
        <taxon>Eukaryota</taxon>
        <taxon>Fungi</taxon>
        <taxon>Dikarya</taxon>
        <taxon>Basidiomycota</taxon>
        <taxon>Agaricomycotina</taxon>
        <taxon>Agaricomycetes</taxon>
        <taxon>Polyporales</taxon>
        <taxon>Polyporaceae</taxon>
        <taxon>Trametes</taxon>
    </lineage>
</organism>
<proteinExistence type="predicted"/>
<dbReference type="AlphaFoldDB" id="A0A1M2VZ04"/>
<keyword evidence="4" id="KW-1185">Reference proteome</keyword>
<evidence type="ECO:0000313" key="4">
    <source>
        <dbReference type="Proteomes" id="UP000184267"/>
    </source>
</evidence>
<name>A0A1M2VZ04_TRAPU</name>
<dbReference type="OrthoDB" id="2747816at2759"/>
<comment type="caution">
    <text evidence="3">The sequence shown here is derived from an EMBL/GenBank/DDBJ whole genome shotgun (WGS) entry which is preliminary data.</text>
</comment>
<feature type="transmembrane region" description="Helical" evidence="2">
    <location>
        <begin position="84"/>
        <end position="107"/>
    </location>
</feature>